<dbReference type="InterPro" id="IPR012469">
    <property type="entry name" value="DUF1688"/>
</dbReference>
<dbReference type="PANTHER" id="PTHR31687:SF3">
    <property type="entry name" value="PROTEIN URG3"/>
    <property type="match status" value="1"/>
</dbReference>
<protein>
    <recommendedName>
        <fullName evidence="3">Uracil catabolism protein 4</fullName>
    </recommendedName>
</protein>
<comment type="caution">
    <text evidence="1">The sequence shown here is derived from an EMBL/GenBank/DDBJ whole genome shotgun (WGS) entry which is preliminary data.</text>
</comment>
<dbReference type="AlphaFoldDB" id="A0A0F4ZIH1"/>
<dbReference type="OrthoDB" id="2153176at2759"/>
<evidence type="ECO:0000313" key="2">
    <source>
        <dbReference type="Proteomes" id="UP000033483"/>
    </source>
</evidence>
<gene>
    <name evidence="1" type="ORF">TD95_004399</name>
</gene>
<organism evidence="1 2">
    <name type="scientific">Thielaviopsis punctulata</name>
    <dbReference type="NCBI Taxonomy" id="72032"/>
    <lineage>
        <taxon>Eukaryota</taxon>
        <taxon>Fungi</taxon>
        <taxon>Dikarya</taxon>
        <taxon>Ascomycota</taxon>
        <taxon>Pezizomycotina</taxon>
        <taxon>Sordariomycetes</taxon>
        <taxon>Hypocreomycetidae</taxon>
        <taxon>Microascales</taxon>
        <taxon>Ceratocystidaceae</taxon>
        <taxon>Thielaviopsis</taxon>
    </lineage>
</organism>
<dbReference type="EMBL" id="LAEV01000593">
    <property type="protein sequence ID" value="KKA30010.1"/>
    <property type="molecule type" value="Genomic_DNA"/>
</dbReference>
<evidence type="ECO:0008006" key="3">
    <source>
        <dbReference type="Google" id="ProtNLM"/>
    </source>
</evidence>
<accession>A0A0F4ZIH1</accession>
<reference evidence="1 2" key="1">
    <citation type="submission" date="2015-03" db="EMBL/GenBank/DDBJ databases">
        <authorList>
            <person name="Radwan O."/>
            <person name="Al-Naeli F.A."/>
            <person name="Rendon G.A."/>
            <person name="Fields C."/>
        </authorList>
    </citation>
    <scope>NUCLEOTIDE SEQUENCE [LARGE SCALE GENOMIC DNA]</scope>
    <source>
        <strain evidence="1">CR-DP1</strain>
    </source>
</reference>
<dbReference type="Pfam" id="PF07958">
    <property type="entry name" value="DUF1688"/>
    <property type="match status" value="1"/>
</dbReference>
<dbReference type="PANTHER" id="PTHR31687">
    <property type="match status" value="1"/>
</dbReference>
<proteinExistence type="predicted"/>
<evidence type="ECO:0000313" key="1">
    <source>
        <dbReference type="EMBL" id="KKA30010.1"/>
    </source>
</evidence>
<dbReference type="Proteomes" id="UP000033483">
    <property type="component" value="Unassembled WGS sequence"/>
</dbReference>
<name>A0A0F4ZIH1_9PEZI</name>
<keyword evidence="2" id="KW-1185">Reference proteome</keyword>
<sequence>MDNDSVVKYLTSLKAVREKSQVVFAAAKAGSLTNFEYHPDKLPKAAEFVINIIERDFGPDKFDTIPPHGRWQHFNVGSVDRISPLLADWEKAGCDKSEQTRRLIDLFLVSVLLDAGAGDVWTFKELKTGNVYNRSEGIAVASLYMFLDGAFSSNRSTTVDANGLVALTDDVFNKHFQISSENPMVGVSSRVKLLNSVGKSLTANPSIFGPSARPGGMVDYLISTSGESKTLDYELLWSILQTLLLPAWPADRTQINGVPIGDAWPLAVLERTLPAGAIGSKIQPFHKLTQWLGYSLTVPFVRVLGFSTKNTDLGTGLPEYRNGGLFVDLGVLTLKDDVKEAGLKASSTEGLPLYSATGDVIVEWRAMTLALLDELYQIIKAKFAAKGVQLSMAQMLEAGTWKGGRELAAKFRPATKSSPILMDGDGTLF</sequence>